<gene>
    <name evidence="8" type="ORF">C7450_107216</name>
</gene>
<feature type="transmembrane region" description="Helical" evidence="7">
    <location>
        <begin position="128"/>
        <end position="148"/>
    </location>
</feature>
<keyword evidence="5 7" id="KW-1133">Transmembrane helix</keyword>
<feature type="transmembrane region" description="Helical" evidence="7">
    <location>
        <begin position="177"/>
        <end position="201"/>
    </location>
</feature>
<keyword evidence="2 7" id="KW-0813">Transport</keyword>
<comment type="caution">
    <text evidence="8">The sequence shown here is derived from an EMBL/GenBank/DDBJ whole genome shotgun (WGS) entry which is preliminary data.</text>
</comment>
<evidence type="ECO:0000256" key="7">
    <source>
        <dbReference type="RuleBase" id="RU363032"/>
    </source>
</evidence>
<dbReference type="PANTHER" id="PTHR30193:SF1">
    <property type="entry name" value="ABC TRANSPORTER PERMEASE PROTEIN YESP-RELATED"/>
    <property type="match status" value="1"/>
</dbReference>
<dbReference type="GO" id="GO:0005886">
    <property type="term" value="C:plasma membrane"/>
    <property type="evidence" value="ECO:0007669"/>
    <property type="project" value="UniProtKB-SubCell"/>
</dbReference>
<dbReference type="PROSITE" id="PS50928">
    <property type="entry name" value="ABC_TM1"/>
    <property type="match status" value="1"/>
</dbReference>
<keyword evidence="6 7" id="KW-0472">Membrane</keyword>
<dbReference type="Pfam" id="PF00528">
    <property type="entry name" value="BPD_transp_1"/>
    <property type="match status" value="1"/>
</dbReference>
<protein>
    <submittedName>
        <fullName evidence="8">Carbohydrate ABC transporter membrane protein 1 (CUT1 family)</fullName>
    </submittedName>
</protein>
<dbReference type="EMBL" id="QJJK01000007">
    <property type="protein sequence ID" value="PXW57176.1"/>
    <property type="molecule type" value="Genomic_DNA"/>
</dbReference>
<dbReference type="CDD" id="cd06261">
    <property type="entry name" value="TM_PBP2"/>
    <property type="match status" value="1"/>
</dbReference>
<keyword evidence="4 7" id="KW-0812">Transmembrane</keyword>
<keyword evidence="3" id="KW-1003">Cell membrane</keyword>
<dbReference type="RefSeq" id="WP_110375788.1">
    <property type="nucleotide sequence ID" value="NZ_CAKNFM010000006.1"/>
</dbReference>
<proteinExistence type="inferred from homology"/>
<evidence type="ECO:0000313" key="9">
    <source>
        <dbReference type="Proteomes" id="UP000248021"/>
    </source>
</evidence>
<accession>A0A2V3U5L2</accession>
<dbReference type="GO" id="GO:0055085">
    <property type="term" value="P:transmembrane transport"/>
    <property type="evidence" value="ECO:0007669"/>
    <property type="project" value="InterPro"/>
</dbReference>
<sequence>MAEIIVQQRPASARRVRHKASGLSHSTREALWGYLFIAPWLIGFTLFSLGPILATFYLSLSHYDVVSAPRWAGLGNFTRMLFEDGEYRNSLAVTVEYSLIRVPACIAVGLVLAMLINTQARGIGLFRLALYLPAIVPLVAASILWLWLLNPQYGFVNPALRDWFGVVAPNWLRDEKFALLAIVSLSVWQIGHTMMIFLAGLQDIPKELYEAADLDGAGFMQRIRFVTLPMLTPTIYFNLIIGIINSFQVFAAVFILTRGGPAGQTMVYIMYLYRRGIEYLEMGYASAMALVLVAIILSLTILIMKTSDKWVNYDRV</sequence>
<dbReference type="Gene3D" id="1.10.3720.10">
    <property type="entry name" value="MetI-like"/>
    <property type="match status" value="1"/>
</dbReference>
<comment type="similarity">
    <text evidence="7">Belongs to the binding-protein-dependent transport system permease family.</text>
</comment>
<evidence type="ECO:0000313" key="8">
    <source>
        <dbReference type="EMBL" id="PXW57176.1"/>
    </source>
</evidence>
<evidence type="ECO:0000256" key="6">
    <source>
        <dbReference type="ARBA" id="ARBA00023136"/>
    </source>
</evidence>
<dbReference type="InterPro" id="IPR051393">
    <property type="entry name" value="ABC_transporter_permease"/>
</dbReference>
<dbReference type="AlphaFoldDB" id="A0A2V3U5L2"/>
<dbReference type="InterPro" id="IPR000515">
    <property type="entry name" value="MetI-like"/>
</dbReference>
<evidence type="ECO:0000256" key="5">
    <source>
        <dbReference type="ARBA" id="ARBA00022989"/>
    </source>
</evidence>
<evidence type="ECO:0000256" key="3">
    <source>
        <dbReference type="ARBA" id="ARBA00022475"/>
    </source>
</evidence>
<keyword evidence="9" id="KW-1185">Reference proteome</keyword>
<name>A0A2V3U5L2_9HYPH</name>
<dbReference type="Proteomes" id="UP000248021">
    <property type="component" value="Unassembled WGS sequence"/>
</dbReference>
<evidence type="ECO:0000256" key="4">
    <source>
        <dbReference type="ARBA" id="ARBA00022692"/>
    </source>
</evidence>
<feature type="transmembrane region" description="Helical" evidence="7">
    <location>
        <begin position="283"/>
        <end position="304"/>
    </location>
</feature>
<feature type="transmembrane region" description="Helical" evidence="7">
    <location>
        <begin position="31"/>
        <end position="58"/>
    </location>
</feature>
<feature type="transmembrane region" description="Helical" evidence="7">
    <location>
        <begin position="98"/>
        <end position="116"/>
    </location>
</feature>
<dbReference type="InterPro" id="IPR035906">
    <property type="entry name" value="MetI-like_sf"/>
</dbReference>
<organism evidence="8 9">
    <name type="scientific">Chelatococcus asaccharovorans</name>
    <dbReference type="NCBI Taxonomy" id="28210"/>
    <lineage>
        <taxon>Bacteria</taxon>
        <taxon>Pseudomonadati</taxon>
        <taxon>Pseudomonadota</taxon>
        <taxon>Alphaproteobacteria</taxon>
        <taxon>Hyphomicrobiales</taxon>
        <taxon>Chelatococcaceae</taxon>
        <taxon>Chelatococcus</taxon>
    </lineage>
</organism>
<dbReference type="OrthoDB" id="7939379at2"/>
<dbReference type="PANTHER" id="PTHR30193">
    <property type="entry name" value="ABC TRANSPORTER PERMEASE PROTEIN"/>
    <property type="match status" value="1"/>
</dbReference>
<dbReference type="SUPFAM" id="SSF161098">
    <property type="entry name" value="MetI-like"/>
    <property type="match status" value="1"/>
</dbReference>
<evidence type="ECO:0000256" key="1">
    <source>
        <dbReference type="ARBA" id="ARBA00004651"/>
    </source>
</evidence>
<reference evidence="8 9" key="1">
    <citation type="submission" date="2018-05" db="EMBL/GenBank/DDBJ databases">
        <title>Genomic Encyclopedia of Type Strains, Phase IV (KMG-IV): sequencing the most valuable type-strain genomes for metagenomic binning, comparative biology and taxonomic classification.</title>
        <authorList>
            <person name="Goeker M."/>
        </authorList>
    </citation>
    <scope>NUCLEOTIDE SEQUENCE [LARGE SCALE GENOMIC DNA]</scope>
    <source>
        <strain evidence="8 9">DSM 6462</strain>
    </source>
</reference>
<evidence type="ECO:0000256" key="2">
    <source>
        <dbReference type="ARBA" id="ARBA00022448"/>
    </source>
</evidence>
<comment type="subcellular location">
    <subcellularLocation>
        <location evidence="1 7">Cell membrane</location>
        <topology evidence="1 7">Multi-pass membrane protein</topology>
    </subcellularLocation>
</comment>